<reference evidence="4" key="1">
    <citation type="submission" date="2021-07" db="EMBL/GenBank/DDBJ databases">
        <authorList>
            <person name="Branca A.L. A."/>
        </authorList>
    </citation>
    <scope>NUCLEOTIDE SEQUENCE</scope>
</reference>
<keyword evidence="2" id="KW-0812">Transmembrane</keyword>
<name>A0A9W4IMD6_9EURO</name>
<dbReference type="OrthoDB" id="288987at2759"/>
<dbReference type="AlphaFoldDB" id="A0A9W4IMD6"/>
<sequence length="154" mass="17858">MLLIRVPDVEVEVSLKRMIDELVMLFVCMLPTTSDQPRRKMRPGSFKLTFLRFTSNMMVFLWFIFCSILLAHTDTGHSMTIIGFEIRDNGSANLLVFDPMFKTSPAMERLVGSHTKPSDPTRLLKAYRRGTPYLQKYKIFELLERTPHSIKPDT</sequence>
<dbReference type="Gene3D" id="3.90.70.130">
    <property type="match status" value="1"/>
</dbReference>
<dbReference type="GO" id="GO:0016787">
    <property type="term" value="F:hydrolase activity"/>
    <property type="evidence" value="ECO:0007669"/>
    <property type="project" value="UniProtKB-KW"/>
</dbReference>
<keyword evidence="2" id="KW-0472">Membrane</keyword>
<evidence type="ECO:0000256" key="1">
    <source>
        <dbReference type="ARBA" id="ARBA00022801"/>
    </source>
</evidence>
<dbReference type="InterPro" id="IPR012462">
    <property type="entry name" value="UFSP1/2_DUB_cat"/>
</dbReference>
<feature type="transmembrane region" description="Helical" evidence="2">
    <location>
        <begin position="48"/>
        <end position="71"/>
    </location>
</feature>
<accession>A0A9W4IMD6</accession>
<keyword evidence="2" id="KW-1133">Transmembrane helix</keyword>
<evidence type="ECO:0000313" key="4">
    <source>
        <dbReference type="EMBL" id="CAG8332911.1"/>
    </source>
</evidence>
<proteinExistence type="predicted"/>
<evidence type="ECO:0000313" key="5">
    <source>
        <dbReference type="Proteomes" id="UP001152646"/>
    </source>
</evidence>
<organism evidence="4 5">
    <name type="scientific">Penicillium salamii</name>
    <dbReference type="NCBI Taxonomy" id="1612424"/>
    <lineage>
        <taxon>Eukaryota</taxon>
        <taxon>Fungi</taxon>
        <taxon>Dikarya</taxon>
        <taxon>Ascomycota</taxon>
        <taxon>Pezizomycotina</taxon>
        <taxon>Eurotiomycetes</taxon>
        <taxon>Eurotiomycetidae</taxon>
        <taxon>Eurotiales</taxon>
        <taxon>Aspergillaceae</taxon>
        <taxon>Penicillium</taxon>
    </lineage>
</organism>
<protein>
    <recommendedName>
        <fullName evidence="3">UFSP1/2/DUB catalytic domain-containing protein</fullName>
    </recommendedName>
</protein>
<feature type="domain" description="UFSP1/2/DUB catalytic" evidence="3">
    <location>
        <begin position="68"/>
        <end position="143"/>
    </location>
</feature>
<gene>
    <name evidence="4" type="ORF">PSALAMII_LOCUS2689</name>
</gene>
<keyword evidence="1" id="KW-0378">Hydrolase</keyword>
<evidence type="ECO:0000259" key="3">
    <source>
        <dbReference type="Pfam" id="PF07910"/>
    </source>
</evidence>
<dbReference type="Pfam" id="PF07910">
    <property type="entry name" value="Peptidase_C78"/>
    <property type="match status" value="1"/>
</dbReference>
<evidence type="ECO:0000256" key="2">
    <source>
        <dbReference type="SAM" id="Phobius"/>
    </source>
</evidence>
<comment type="caution">
    <text evidence="4">The sequence shown here is derived from an EMBL/GenBank/DDBJ whole genome shotgun (WGS) entry which is preliminary data.</text>
</comment>
<dbReference type="EMBL" id="CAJVPA010000110">
    <property type="protein sequence ID" value="CAG8332911.1"/>
    <property type="molecule type" value="Genomic_DNA"/>
</dbReference>
<dbReference type="Proteomes" id="UP001152646">
    <property type="component" value="Unassembled WGS sequence"/>
</dbReference>